<dbReference type="OrthoDB" id="2575000at2759"/>
<sequence>MLANISKLLTVQLSPLLALVSTFLILFTFLGPVPIASESVALVTIVPGNAQPQLNTRSLPENFIRRRKVPRAAALAIVERAESKAISGPTLRFGFLGSCIKSAPGDEGCTPPSLSPVYDTSALPKSTPFVQSPPQTSSDWMLLSLIFLNVFLLLGTLPTVPFMPKAVTNILNKPFAIRTVAWLGIIGWLAGITTTVVLRVSFGNSCDKFNSQAAMAGVKLVANVSNGFTSE</sequence>
<reference evidence="3" key="2">
    <citation type="submission" date="2015-01" db="EMBL/GenBank/DDBJ databases">
        <title>Evolutionary Origins and Diversification of the Mycorrhizal Mutualists.</title>
        <authorList>
            <consortium name="DOE Joint Genome Institute"/>
            <consortium name="Mycorrhizal Genomics Consortium"/>
            <person name="Kohler A."/>
            <person name="Kuo A."/>
            <person name="Nagy L.G."/>
            <person name="Floudas D."/>
            <person name="Copeland A."/>
            <person name="Barry K.W."/>
            <person name="Cichocki N."/>
            <person name="Veneault-Fourrey C."/>
            <person name="LaButti K."/>
            <person name="Lindquist E.A."/>
            <person name="Lipzen A."/>
            <person name="Lundell T."/>
            <person name="Morin E."/>
            <person name="Murat C."/>
            <person name="Riley R."/>
            <person name="Ohm R."/>
            <person name="Sun H."/>
            <person name="Tunlid A."/>
            <person name="Henrissat B."/>
            <person name="Grigoriev I.V."/>
            <person name="Hibbett D.S."/>
            <person name="Martin F."/>
        </authorList>
    </citation>
    <scope>NUCLEOTIDE SEQUENCE [LARGE SCALE GENOMIC DNA]</scope>
    <source>
        <strain evidence="3">MUT 4182</strain>
    </source>
</reference>
<protein>
    <submittedName>
        <fullName evidence="2">Uncharacterized protein</fullName>
    </submittedName>
</protein>
<feature type="transmembrane region" description="Helical" evidence="1">
    <location>
        <begin position="140"/>
        <end position="160"/>
    </location>
</feature>
<keyword evidence="1" id="KW-0472">Membrane</keyword>
<keyword evidence="1" id="KW-1133">Transmembrane helix</keyword>
<gene>
    <name evidence="2" type="ORF">M407DRAFT_21835</name>
</gene>
<reference evidence="2 3" key="1">
    <citation type="submission" date="2014-04" db="EMBL/GenBank/DDBJ databases">
        <authorList>
            <consortium name="DOE Joint Genome Institute"/>
            <person name="Kuo A."/>
            <person name="Girlanda M."/>
            <person name="Perotto S."/>
            <person name="Kohler A."/>
            <person name="Nagy L.G."/>
            <person name="Floudas D."/>
            <person name="Copeland A."/>
            <person name="Barry K.W."/>
            <person name="Cichocki N."/>
            <person name="Veneault-Fourrey C."/>
            <person name="LaButti K."/>
            <person name="Lindquist E.A."/>
            <person name="Lipzen A."/>
            <person name="Lundell T."/>
            <person name="Morin E."/>
            <person name="Murat C."/>
            <person name="Sun H."/>
            <person name="Tunlid A."/>
            <person name="Henrissat B."/>
            <person name="Grigoriev I.V."/>
            <person name="Hibbett D.S."/>
            <person name="Martin F."/>
            <person name="Nordberg H.P."/>
            <person name="Cantor M.N."/>
            <person name="Hua S.X."/>
        </authorList>
    </citation>
    <scope>NUCLEOTIDE SEQUENCE [LARGE SCALE GENOMIC DNA]</scope>
    <source>
        <strain evidence="2 3">MUT 4182</strain>
    </source>
</reference>
<dbReference type="HOGENOM" id="CLU_1102537_0_0_1"/>
<keyword evidence="1" id="KW-0812">Transmembrane</keyword>
<evidence type="ECO:0000256" key="1">
    <source>
        <dbReference type="SAM" id="Phobius"/>
    </source>
</evidence>
<evidence type="ECO:0000313" key="3">
    <source>
        <dbReference type="Proteomes" id="UP000054248"/>
    </source>
</evidence>
<proteinExistence type="predicted"/>
<dbReference type="Proteomes" id="UP000054248">
    <property type="component" value="Unassembled WGS sequence"/>
</dbReference>
<keyword evidence="3" id="KW-1185">Reference proteome</keyword>
<dbReference type="EMBL" id="KN822987">
    <property type="protein sequence ID" value="KIO29091.1"/>
    <property type="molecule type" value="Genomic_DNA"/>
</dbReference>
<accession>A0A0C3QMJ3</accession>
<dbReference type="STRING" id="1051891.A0A0C3QMJ3"/>
<organism evidence="2 3">
    <name type="scientific">Tulasnella calospora MUT 4182</name>
    <dbReference type="NCBI Taxonomy" id="1051891"/>
    <lineage>
        <taxon>Eukaryota</taxon>
        <taxon>Fungi</taxon>
        <taxon>Dikarya</taxon>
        <taxon>Basidiomycota</taxon>
        <taxon>Agaricomycotina</taxon>
        <taxon>Agaricomycetes</taxon>
        <taxon>Cantharellales</taxon>
        <taxon>Tulasnellaceae</taxon>
        <taxon>Tulasnella</taxon>
    </lineage>
</organism>
<feature type="transmembrane region" description="Helical" evidence="1">
    <location>
        <begin position="12"/>
        <end position="30"/>
    </location>
</feature>
<dbReference type="AlphaFoldDB" id="A0A0C3QMJ3"/>
<name>A0A0C3QMJ3_9AGAM</name>
<feature type="transmembrane region" description="Helical" evidence="1">
    <location>
        <begin position="180"/>
        <end position="202"/>
    </location>
</feature>
<evidence type="ECO:0000313" key="2">
    <source>
        <dbReference type="EMBL" id="KIO29091.1"/>
    </source>
</evidence>